<dbReference type="Pfam" id="PF02683">
    <property type="entry name" value="DsbD_TM"/>
    <property type="match status" value="1"/>
</dbReference>
<dbReference type="PANTHER" id="PTHR31272">
    <property type="entry name" value="CYTOCHROME C-TYPE BIOGENESIS PROTEIN HI_1454-RELATED"/>
    <property type="match status" value="1"/>
</dbReference>
<evidence type="ECO:0000256" key="2">
    <source>
        <dbReference type="ARBA" id="ARBA00006143"/>
    </source>
</evidence>
<feature type="transmembrane region" description="Helical" evidence="6">
    <location>
        <begin position="210"/>
        <end position="234"/>
    </location>
</feature>
<evidence type="ECO:0000256" key="5">
    <source>
        <dbReference type="ARBA" id="ARBA00023136"/>
    </source>
</evidence>
<evidence type="ECO:0000313" key="8">
    <source>
        <dbReference type="EMBL" id="SDG31340.1"/>
    </source>
</evidence>
<gene>
    <name evidence="8" type="ORF">SAMN05421791_10530</name>
</gene>
<keyword evidence="4 6" id="KW-1133">Transmembrane helix</keyword>
<feature type="transmembrane region" description="Helical" evidence="6">
    <location>
        <begin position="166"/>
        <end position="189"/>
    </location>
</feature>
<protein>
    <submittedName>
        <fullName evidence="8">Cytochrome c-type biogenesis protein</fullName>
    </submittedName>
</protein>
<dbReference type="AlphaFoldDB" id="A0A1G7T9R1"/>
<feature type="domain" description="Cytochrome C biogenesis protein transmembrane" evidence="7">
    <location>
        <begin position="8"/>
        <end position="224"/>
    </location>
</feature>
<feature type="transmembrane region" description="Helical" evidence="6">
    <location>
        <begin position="89"/>
        <end position="110"/>
    </location>
</feature>
<dbReference type="GO" id="GO:0017004">
    <property type="term" value="P:cytochrome complex assembly"/>
    <property type="evidence" value="ECO:0007669"/>
    <property type="project" value="InterPro"/>
</dbReference>
<feature type="transmembrane region" description="Helical" evidence="6">
    <location>
        <begin position="57"/>
        <end position="83"/>
    </location>
</feature>
<sequence length="239" mass="26360">MMIGENILLSSVFIAGLLSFFAPCTFPLIPVYIGFMTDESGEYQKLKLGKFEINKGGIIKTIAFVLGLSTSFIFLGFGAGWLGQVLNNSYVLVFAGFLVFLLGIHQMDLIHFKKLDQMHGIQVKVKQKKALGTYLMGVSFSLGWTPCVGPILGAVLVTSASSGTQFYGAFLMLIYSLGLMIPFLIMALLSTYMLDRVSFFKKHLLTIKRAGGFLVMLMGLVLMTNQLPNLVAYFNNLFN</sequence>
<dbReference type="InterPro" id="IPR051790">
    <property type="entry name" value="Cytochrome_c-biogenesis_DsbD"/>
</dbReference>
<reference evidence="8 9" key="1">
    <citation type="submission" date="2016-10" db="EMBL/GenBank/DDBJ databases">
        <authorList>
            <person name="de Groot N.N."/>
        </authorList>
    </citation>
    <scope>NUCLEOTIDE SEQUENCE [LARGE SCALE GENOMIC DNA]</scope>
    <source>
        <strain evidence="8 9">ATCC BAA-466</strain>
    </source>
</reference>
<feature type="transmembrane region" description="Helical" evidence="6">
    <location>
        <begin position="131"/>
        <end position="160"/>
    </location>
</feature>
<evidence type="ECO:0000256" key="1">
    <source>
        <dbReference type="ARBA" id="ARBA00004141"/>
    </source>
</evidence>
<dbReference type="Proteomes" id="UP000199708">
    <property type="component" value="Unassembled WGS sequence"/>
</dbReference>
<dbReference type="EMBL" id="FNCK01000005">
    <property type="protein sequence ID" value="SDG31340.1"/>
    <property type="molecule type" value="Genomic_DNA"/>
</dbReference>
<evidence type="ECO:0000259" key="7">
    <source>
        <dbReference type="Pfam" id="PF02683"/>
    </source>
</evidence>
<comment type="similarity">
    <text evidence="2">Belongs to the DsbD family.</text>
</comment>
<dbReference type="GO" id="GO:0016020">
    <property type="term" value="C:membrane"/>
    <property type="evidence" value="ECO:0007669"/>
    <property type="project" value="UniProtKB-SubCell"/>
</dbReference>
<evidence type="ECO:0000256" key="4">
    <source>
        <dbReference type="ARBA" id="ARBA00022989"/>
    </source>
</evidence>
<evidence type="ECO:0000313" key="9">
    <source>
        <dbReference type="Proteomes" id="UP000199708"/>
    </source>
</evidence>
<name>A0A1G7T9R1_9LACT</name>
<organism evidence="8 9">
    <name type="scientific">Facklamia miroungae</name>
    <dbReference type="NCBI Taxonomy" id="120956"/>
    <lineage>
        <taxon>Bacteria</taxon>
        <taxon>Bacillati</taxon>
        <taxon>Bacillota</taxon>
        <taxon>Bacilli</taxon>
        <taxon>Lactobacillales</taxon>
        <taxon>Aerococcaceae</taxon>
        <taxon>Facklamia</taxon>
    </lineage>
</organism>
<keyword evidence="3 6" id="KW-0812">Transmembrane</keyword>
<feature type="transmembrane region" description="Helical" evidence="6">
    <location>
        <begin position="12"/>
        <end position="36"/>
    </location>
</feature>
<proteinExistence type="inferred from homology"/>
<dbReference type="InterPro" id="IPR003834">
    <property type="entry name" value="Cyt_c_assmbl_TM_dom"/>
</dbReference>
<evidence type="ECO:0000256" key="3">
    <source>
        <dbReference type="ARBA" id="ARBA00022692"/>
    </source>
</evidence>
<accession>A0A1G7T9R1</accession>
<dbReference type="STRING" id="120956.SAMN05421791_10530"/>
<dbReference type="PANTHER" id="PTHR31272:SF4">
    <property type="entry name" value="CYTOCHROME C-TYPE BIOGENESIS PROTEIN HI_1454-RELATED"/>
    <property type="match status" value="1"/>
</dbReference>
<comment type="subcellular location">
    <subcellularLocation>
        <location evidence="1">Membrane</location>
        <topology evidence="1">Multi-pass membrane protein</topology>
    </subcellularLocation>
</comment>
<keyword evidence="9" id="KW-1185">Reference proteome</keyword>
<evidence type="ECO:0000256" key="6">
    <source>
        <dbReference type="SAM" id="Phobius"/>
    </source>
</evidence>
<keyword evidence="5 6" id="KW-0472">Membrane</keyword>